<dbReference type="InterPro" id="IPR025287">
    <property type="entry name" value="WAK_GUB"/>
</dbReference>
<dbReference type="PROSITE" id="PS00107">
    <property type="entry name" value="PROTEIN_KINASE_ATP"/>
    <property type="match status" value="1"/>
</dbReference>
<dbReference type="PANTHER" id="PTHR27005:SF283">
    <property type="entry name" value="OS02G0633066 PROTEIN"/>
    <property type="match status" value="1"/>
</dbReference>
<dbReference type="SUPFAM" id="SSF57196">
    <property type="entry name" value="EGF/Laminin"/>
    <property type="match status" value="1"/>
</dbReference>
<protein>
    <submittedName>
        <fullName evidence="18">Uncharacterized protein</fullName>
    </submittedName>
</protein>
<dbReference type="FunFam" id="2.10.25.10:FF:000038">
    <property type="entry name" value="Fibrillin 2"/>
    <property type="match status" value="1"/>
</dbReference>
<dbReference type="AlphaFoldDB" id="A0AAW1M5X9"/>
<keyword evidence="14" id="KW-0812">Transmembrane</keyword>
<keyword evidence="8" id="KW-0418">Kinase</keyword>
<dbReference type="Gene3D" id="3.30.200.20">
    <property type="entry name" value="Phosphorylase Kinase, domain 1"/>
    <property type="match status" value="1"/>
</dbReference>
<comment type="caution">
    <text evidence="18">The sequence shown here is derived from an EMBL/GenBank/DDBJ whole genome shotgun (WGS) entry which is preliminary data.</text>
</comment>
<dbReference type="EMBL" id="JBDFQZ010000003">
    <property type="protein sequence ID" value="KAK9741410.1"/>
    <property type="molecule type" value="Genomic_DNA"/>
</dbReference>
<dbReference type="InterPro" id="IPR000719">
    <property type="entry name" value="Prot_kinase_dom"/>
</dbReference>
<dbReference type="SUPFAM" id="SSF56112">
    <property type="entry name" value="Protein kinase-like (PK-like)"/>
    <property type="match status" value="1"/>
</dbReference>
<keyword evidence="6" id="KW-0677">Repeat</keyword>
<dbReference type="InterPro" id="IPR018097">
    <property type="entry name" value="EGF_Ca-bd_CS"/>
</dbReference>
<dbReference type="Pfam" id="PF07714">
    <property type="entry name" value="PK_Tyr_Ser-Thr"/>
    <property type="match status" value="1"/>
</dbReference>
<dbReference type="PANTHER" id="PTHR27005">
    <property type="entry name" value="WALL-ASSOCIATED RECEPTOR KINASE-LIKE 21"/>
    <property type="match status" value="1"/>
</dbReference>
<comment type="subcellular location">
    <subcellularLocation>
        <location evidence="1">Membrane</location>
        <topology evidence="1">Single-pass type I membrane protein</topology>
    </subcellularLocation>
</comment>
<evidence type="ECO:0000256" key="7">
    <source>
        <dbReference type="ARBA" id="ARBA00022741"/>
    </source>
</evidence>
<feature type="chain" id="PRO_5043743871" evidence="15">
    <location>
        <begin position="23"/>
        <end position="554"/>
    </location>
</feature>
<keyword evidence="4" id="KW-0808">Transferase</keyword>
<keyword evidence="2" id="KW-0723">Serine/threonine-protein kinase</keyword>
<dbReference type="PROSITE" id="PS50011">
    <property type="entry name" value="PROTEIN_KINASE_DOM"/>
    <property type="match status" value="1"/>
</dbReference>
<dbReference type="InterPro" id="IPR000742">
    <property type="entry name" value="EGF"/>
</dbReference>
<dbReference type="SMART" id="SM00179">
    <property type="entry name" value="EGF_CA"/>
    <property type="match status" value="2"/>
</dbReference>
<dbReference type="InterPro" id="IPR011009">
    <property type="entry name" value="Kinase-like_dom_sf"/>
</dbReference>
<evidence type="ECO:0000313" key="19">
    <source>
        <dbReference type="Proteomes" id="UP001443914"/>
    </source>
</evidence>
<dbReference type="InterPro" id="IPR045274">
    <property type="entry name" value="WAK-like"/>
</dbReference>
<dbReference type="PROSITE" id="PS01187">
    <property type="entry name" value="EGF_CA"/>
    <property type="match status" value="1"/>
</dbReference>
<evidence type="ECO:0000256" key="13">
    <source>
        <dbReference type="PROSITE-ProRule" id="PRU10141"/>
    </source>
</evidence>
<keyword evidence="14" id="KW-0472">Membrane</keyword>
<evidence type="ECO:0000256" key="11">
    <source>
        <dbReference type="ARBA" id="ARBA00023180"/>
    </source>
</evidence>
<dbReference type="Pfam" id="PF12947">
    <property type="entry name" value="EGF_3"/>
    <property type="match status" value="1"/>
</dbReference>
<dbReference type="GO" id="GO:0005886">
    <property type="term" value="C:plasma membrane"/>
    <property type="evidence" value="ECO:0007669"/>
    <property type="project" value="TreeGrafter"/>
</dbReference>
<dbReference type="InterPro" id="IPR001881">
    <property type="entry name" value="EGF-like_Ca-bd_dom"/>
</dbReference>
<keyword evidence="9 13" id="KW-0067">ATP-binding</keyword>
<evidence type="ECO:0000256" key="4">
    <source>
        <dbReference type="ARBA" id="ARBA00022679"/>
    </source>
</evidence>
<evidence type="ECO:0000256" key="6">
    <source>
        <dbReference type="ARBA" id="ARBA00022737"/>
    </source>
</evidence>
<dbReference type="InterPro" id="IPR000152">
    <property type="entry name" value="EGF-type_Asp/Asn_hydroxyl_site"/>
</dbReference>
<evidence type="ECO:0000259" key="17">
    <source>
        <dbReference type="PROSITE" id="PS50026"/>
    </source>
</evidence>
<organism evidence="18 19">
    <name type="scientific">Saponaria officinalis</name>
    <name type="common">Common soapwort</name>
    <name type="synonym">Lychnis saponaria</name>
    <dbReference type="NCBI Taxonomy" id="3572"/>
    <lineage>
        <taxon>Eukaryota</taxon>
        <taxon>Viridiplantae</taxon>
        <taxon>Streptophyta</taxon>
        <taxon>Embryophyta</taxon>
        <taxon>Tracheophyta</taxon>
        <taxon>Spermatophyta</taxon>
        <taxon>Magnoliopsida</taxon>
        <taxon>eudicotyledons</taxon>
        <taxon>Gunneridae</taxon>
        <taxon>Pentapetalae</taxon>
        <taxon>Caryophyllales</taxon>
        <taxon>Caryophyllaceae</taxon>
        <taxon>Caryophylleae</taxon>
        <taxon>Saponaria</taxon>
    </lineage>
</organism>
<keyword evidence="19" id="KW-1185">Reference proteome</keyword>
<keyword evidence="10" id="KW-1015">Disulfide bond</keyword>
<dbReference type="GO" id="GO:0007166">
    <property type="term" value="P:cell surface receptor signaling pathway"/>
    <property type="evidence" value="ECO:0007669"/>
    <property type="project" value="InterPro"/>
</dbReference>
<dbReference type="GO" id="GO:0005524">
    <property type="term" value="F:ATP binding"/>
    <property type="evidence" value="ECO:0007669"/>
    <property type="project" value="UniProtKB-UniRule"/>
</dbReference>
<dbReference type="InterPro" id="IPR024731">
    <property type="entry name" value="NELL2-like_EGF"/>
</dbReference>
<dbReference type="GO" id="GO:0004674">
    <property type="term" value="F:protein serine/threonine kinase activity"/>
    <property type="evidence" value="ECO:0007669"/>
    <property type="project" value="UniProtKB-KW"/>
</dbReference>
<feature type="domain" description="EGF-like" evidence="17">
    <location>
        <begin position="306"/>
        <end position="343"/>
    </location>
</feature>
<evidence type="ECO:0000256" key="2">
    <source>
        <dbReference type="ARBA" id="ARBA00022527"/>
    </source>
</evidence>
<dbReference type="PROSITE" id="PS50026">
    <property type="entry name" value="EGF_3"/>
    <property type="match status" value="1"/>
</dbReference>
<proteinExistence type="predicted"/>
<name>A0AAW1M5X9_SAPOF</name>
<reference evidence="18" key="1">
    <citation type="submission" date="2024-03" db="EMBL/GenBank/DDBJ databases">
        <title>WGS assembly of Saponaria officinalis var. Norfolk2.</title>
        <authorList>
            <person name="Jenkins J."/>
            <person name="Shu S."/>
            <person name="Grimwood J."/>
            <person name="Barry K."/>
            <person name="Goodstein D."/>
            <person name="Schmutz J."/>
            <person name="Leebens-Mack J."/>
            <person name="Osbourn A."/>
        </authorList>
    </citation>
    <scope>NUCLEOTIDE SEQUENCE [LARGE SCALE GENOMIC DNA]</scope>
    <source>
        <strain evidence="18">JIC</strain>
    </source>
</reference>
<dbReference type="Gene3D" id="2.10.25.10">
    <property type="entry name" value="Laminin"/>
    <property type="match status" value="2"/>
</dbReference>
<evidence type="ECO:0000256" key="10">
    <source>
        <dbReference type="ARBA" id="ARBA00023157"/>
    </source>
</evidence>
<feature type="domain" description="Protein kinase" evidence="16">
    <location>
        <begin position="433"/>
        <end position="554"/>
    </location>
</feature>
<feature type="signal peptide" evidence="15">
    <location>
        <begin position="1"/>
        <end position="22"/>
    </location>
</feature>
<evidence type="ECO:0000256" key="8">
    <source>
        <dbReference type="ARBA" id="ARBA00022777"/>
    </source>
</evidence>
<dbReference type="SMART" id="SM00181">
    <property type="entry name" value="EGF"/>
    <property type="match status" value="2"/>
</dbReference>
<evidence type="ECO:0000313" key="18">
    <source>
        <dbReference type="EMBL" id="KAK9741410.1"/>
    </source>
</evidence>
<dbReference type="InterPro" id="IPR017441">
    <property type="entry name" value="Protein_kinase_ATP_BS"/>
</dbReference>
<gene>
    <name evidence="18" type="ORF">RND81_03G103500</name>
</gene>
<evidence type="ECO:0000256" key="9">
    <source>
        <dbReference type="ARBA" id="ARBA00022840"/>
    </source>
</evidence>
<evidence type="ECO:0000256" key="3">
    <source>
        <dbReference type="ARBA" id="ARBA00022536"/>
    </source>
</evidence>
<keyword evidence="11" id="KW-0325">Glycoprotein</keyword>
<sequence>MSIIWLFIVVTVGAGVLKATQSVPVTNDVNPDCPRQCGSLTVNYPFGIGPRCSFSPLFSLECDDSFDPPKTFTKKLDSSSTRSRVFNISESEIIVNGLIAFNCPPSNGTRKSVISSKKATFLPHPNSPFTISNRTNTFSLAGSCGYTAPTTIHEDAYECPKSCEGRTTDGKFMPGTCFTGNRCCSITAAESLENGFSMKVEFSKNHTTDKSHTTCGYVVFGMKDSLVLRNVSDYSDPITFVDRTTHNVPMAVDWVIGNQTCDEARKNPLSYACQQNADCTDVATGGYRCTCSQGYEGNPYFPGCTDKDECSESGDRYPCSARAKCKNREGDYTCSCRLGYRGDGLKQGSGCKPISVVGLTIGSILGLICLIVVGSATNILIQKHKSVKMREKFFTENGGLVLLEKLSSSNRGRSLSSFQLFKIEELKKSTKNFSKDLVVGVGGYGTVYKGTLQDGTVIAVKKSKSMDITQIEQFINEMVILTQIHHRNVVRLLGCCLEAQIPILVYEFVINGSLQDHIHAGSNWLNWNNRLRIATEVATALGYLHSAASTSVIH</sequence>
<evidence type="ECO:0000256" key="14">
    <source>
        <dbReference type="SAM" id="Phobius"/>
    </source>
</evidence>
<dbReference type="FunFam" id="3.30.200.20:FF:000268">
    <property type="entry name" value="probable receptor-like serine/threonine-protein kinase At5g57670"/>
    <property type="match status" value="1"/>
</dbReference>
<evidence type="ECO:0000256" key="1">
    <source>
        <dbReference type="ARBA" id="ARBA00004479"/>
    </source>
</evidence>
<evidence type="ECO:0000259" key="16">
    <source>
        <dbReference type="PROSITE" id="PS50011"/>
    </source>
</evidence>
<dbReference type="CDD" id="cd00054">
    <property type="entry name" value="EGF_CA"/>
    <property type="match status" value="2"/>
</dbReference>
<keyword evidence="3 12" id="KW-0245">EGF-like domain</keyword>
<evidence type="ECO:0000256" key="15">
    <source>
        <dbReference type="SAM" id="SignalP"/>
    </source>
</evidence>
<evidence type="ECO:0000256" key="5">
    <source>
        <dbReference type="ARBA" id="ARBA00022729"/>
    </source>
</evidence>
<dbReference type="Proteomes" id="UP001443914">
    <property type="component" value="Unassembled WGS sequence"/>
</dbReference>
<dbReference type="PROSITE" id="PS00010">
    <property type="entry name" value="ASX_HYDROXYL"/>
    <property type="match status" value="1"/>
</dbReference>
<dbReference type="GO" id="GO:0030247">
    <property type="term" value="F:polysaccharide binding"/>
    <property type="evidence" value="ECO:0007669"/>
    <property type="project" value="InterPro"/>
</dbReference>
<dbReference type="PROSITE" id="PS01186">
    <property type="entry name" value="EGF_2"/>
    <property type="match status" value="1"/>
</dbReference>
<keyword evidence="7 13" id="KW-0547">Nucleotide-binding</keyword>
<keyword evidence="14" id="KW-1133">Transmembrane helix</keyword>
<dbReference type="GO" id="GO:0005509">
    <property type="term" value="F:calcium ion binding"/>
    <property type="evidence" value="ECO:0007669"/>
    <property type="project" value="InterPro"/>
</dbReference>
<accession>A0AAW1M5X9</accession>
<comment type="caution">
    <text evidence="12">Lacks conserved residue(s) required for the propagation of feature annotation.</text>
</comment>
<feature type="binding site" evidence="13">
    <location>
        <position position="462"/>
    </location>
    <ligand>
        <name>ATP</name>
        <dbReference type="ChEBI" id="CHEBI:30616"/>
    </ligand>
</feature>
<dbReference type="Gene3D" id="1.10.510.10">
    <property type="entry name" value="Transferase(Phosphotransferase) domain 1"/>
    <property type="match status" value="1"/>
</dbReference>
<feature type="transmembrane region" description="Helical" evidence="14">
    <location>
        <begin position="356"/>
        <end position="381"/>
    </location>
</feature>
<keyword evidence="5 15" id="KW-0732">Signal</keyword>
<dbReference type="Pfam" id="PF13947">
    <property type="entry name" value="GUB_WAK_bind"/>
    <property type="match status" value="1"/>
</dbReference>
<evidence type="ECO:0000256" key="12">
    <source>
        <dbReference type="PROSITE-ProRule" id="PRU00076"/>
    </source>
</evidence>
<dbReference type="InterPro" id="IPR001245">
    <property type="entry name" value="Ser-Thr/Tyr_kinase_cat_dom"/>
</dbReference>